<evidence type="ECO:0000256" key="4">
    <source>
        <dbReference type="ARBA" id="ARBA00022574"/>
    </source>
</evidence>
<evidence type="ECO:0000256" key="8">
    <source>
        <dbReference type="ARBA" id="ARBA00041244"/>
    </source>
</evidence>
<dbReference type="InterPro" id="IPR017383">
    <property type="entry name" value="ARPC1"/>
</dbReference>
<dbReference type="Gene3D" id="2.130.10.10">
    <property type="entry name" value="YVTN repeat-like/Quinoprotein amine dehydrogenase"/>
    <property type="match status" value="1"/>
</dbReference>
<evidence type="ECO:0000256" key="6">
    <source>
        <dbReference type="ARBA" id="ARBA00023203"/>
    </source>
</evidence>
<keyword evidence="6" id="KW-0009">Actin-binding</keyword>
<proteinExistence type="inferred from homology"/>
<feature type="region of interest" description="Disordered" evidence="11">
    <location>
        <begin position="324"/>
        <end position="343"/>
    </location>
</feature>
<organism evidence="12 13">
    <name type="scientific">Dimargaris verticillata</name>
    <dbReference type="NCBI Taxonomy" id="2761393"/>
    <lineage>
        <taxon>Eukaryota</taxon>
        <taxon>Fungi</taxon>
        <taxon>Fungi incertae sedis</taxon>
        <taxon>Zoopagomycota</taxon>
        <taxon>Kickxellomycotina</taxon>
        <taxon>Dimargaritomycetes</taxon>
        <taxon>Dimargaritales</taxon>
        <taxon>Dimargaritaceae</taxon>
        <taxon>Dimargaris</taxon>
    </lineage>
</organism>
<feature type="compositionally biased region" description="Polar residues" evidence="11">
    <location>
        <begin position="280"/>
        <end position="289"/>
    </location>
</feature>
<keyword evidence="13" id="KW-1185">Reference proteome</keyword>
<dbReference type="SMART" id="SM00320">
    <property type="entry name" value="WD40"/>
    <property type="match status" value="5"/>
</dbReference>
<gene>
    <name evidence="12" type="primary">arc1</name>
    <name evidence="12" type="ORF">H4R34_004205</name>
</gene>
<dbReference type="EMBL" id="JANBQB010000490">
    <property type="protein sequence ID" value="KAJ1975808.1"/>
    <property type="molecule type" value="Genomic_DNA"/>
</dbReference>
<evidence type="ECO:0000256" key="2">
    <source>
        <dbReference type="ARBA" id="ARBA00006260"/>
    </source>
</evidence>
<accession>A0A9W8B0P0</accession>
<keyword evidence="3" id="KW-0963">Cytoplasm</keyword>
<evidence type="ECO:0000256" key="3">
    <source>
        <dbReference type="ARBA" id="ARBA00022490"/>
    </source>
</evidence>
<evidence type="ECO:0000313" key="13">
    <source>
        <dbReference type="Proteomes" id="UP001151582"/>
    </source>
</evidence>
<keyword evidence="5" id="KW-0677">Repeat</keyword>
<keyword evidence="7" id="KW-0206">Cytoskeleton</keyword>
<sequence>MAVLNQYSFPFCVTAHAFNSDRSKVAVCPNSNVVHIYRQANTSTGWELEHTLDEHDLLVTGIDWAHQTNRIVTCSQDKNAYVWTFDGQVWKPTLVHLRIHRAATFVRWSPREDKFAVASGSRCISVCYFGEDSDWWVSKHLKKPIASTVLCLAWHPNNVLLAAGSADMKARVFSAFIKGVDKKPAPTVWGEKLPFNTVCAEYANPNSGWVHGVAFSPSGNALAWSGHDSSVSMAYPGSGQIAHVRTNRLPFLSLTWASETQVIAAGHDCTPVLFERTDGEASSNTTTPNAPAWAMGKSLDQGQGSHQAPKMATNSAFNMFRQMDSRSQQSSDVGSDGSVGLKPDAKYVHQNAIT</sequence>
<dbReference type="Pfam" id="PF00400">
    <property type="entry name" value="WD40"/>
    <property type="match status" value="2"/>
</dbReference>
<evidence type="ECO:0000256" key="11">
    <source>
        <dbReference type="SAM" id="MobiDB-lite"/>
    </source>
</evidence>
<feature type="compositionally biased region" description="Low complexity" evidence="11">
    <location>
        <begin position="324"/>
        <end position="340"/>
    </location>
</feature>
<dbReference type="GO" id="GO:0034314">
    <property type="term" value="P:Arp2/3 complex-mediated actin nucleation"/>
    <property type="evidence" value="ECO:0007669"/>
    <property type="project" value="InterPro"/>
</dbReference>
<feature type="region of interest" description="Disordered" evidence="11">
    <location>
        <begin position="278"/>
        <end position="309"/>
    </location>
</feature>
<evidence type="ECO:0000256" key="10">
    <source>
        <dbReference type="PROSITE-ProRule" id="PRU00221"/>
    </source>
</evidence>
<feature type="compositionally biased region" description="Polar residues" evidence="11">
    <location>
        <begin position="300"/>
        <end position="309"/>
    </location>
</feature>
<comment type="similarity">
    <text evidence="2">Belongs to the WD repeat ARPC1 family.</text>
</comment>
<dbReference type="InterPro" id="IPR036322">
    <property type="entry name" value="WD40_repeat_dom_sf"/>
</dbReference>
<name>A0A9W8B0P0_9FUNG</name>
<evidence type="ECO:0000256" key="1">
    <source>
        <dbReference type="ARBA" id="ARBA00004245"/>
    </source>
</evidence>
<dbReference type="OrthoDB" id="406844at2759"/>
<evidence type="ECO:0000256" key="7">
    <source>
        <dbReference type="ARBA" id="ARBA00023212"/>
    </source>
</evidence>
<comment type="caution">
    <text evidence="12">The sequence shown here is derived from an EMBL/GenBank/DDBJ whole genome shotgun (WGS) entry which is preliminary data.</text>
</comment>
<dbReference type="GO" id="GO:0005885">
    <property type="term" value="C:Arp2/3 protein complex"/>
    <property type="evidence" value="ECO:0007669"/>
    <property type="project" value="InterPro"/>
</dbReference>
<dbReference type="PROSITE" id="PS50082">
    <property type="entry name" value="WD_REPEATS_2"/>
    <property type="match status" value="1"/>
</dbReference>
<dbReference type="PIRSF" id="PIRSF038093">
    <property type="entry name" value="ARP2/3_su1"/>
    <property type="match status" value="1"/>
</dbReference>
<dbReference type="InterPro" id="IPR015943">
    <property type="entry name" value="WD40/YVTN_repeat-like_dom_sf"/>
</dbReference>
<comment type="subcellular location">
    <subcellularLocation>
        <location evidence="1">Cytoplasm</location>
        <location evidence="1">Cytoskeleton</location>
    </subcellularLocation>
</comment>
<dbReference type="SUPFAM" id="SSF50978">
    <property type="entry name" value="WD40 repeat-like"/>
    <property type="match status" value="1"/>
</dbReference>
<dbReference type="Proteomes" id="UP001151582">
    <property type="component" value="Unassembled WGS sequence"/>
</dbReference>
<feature type="repeat" description="WD" evidence="10">
    <location>
        <begin position="52"/>
        <end position="83"/>
    </location>
</feature>
<reference evidence="12" key="1">
    <citation type="submission" date="2022-07" db="EMBL/GenBank/DDBJ databases">
        <title>Phylogenomic reconstructions and comparative analyses of Kickxellomycotina fungi.</title>
        <authorList>
            <person name="Reynolds N.K."/>
            <person name="Stajich J.E."/>
            <person name="Barry K."/>
            <person name="Grigoriev I.V."/>
            <person name="Crous P."/>
            <person name="Smith M.E."/>
        </authorList>
    </citation>
    <scope>NUCLEOTIDE SEQUENCE</scope>
    <source>
        <strain evidence="12">RSA 567</strain>
    </source>
</reference>
<dbReference type="GO" id="GO:0051015">
    <property type="term" value="F:actin filament binding"/>
    <property type="evidence" value="ECO:0007669"/>
    <property type="project" value="TreeGrafter"/>
</dbReference>
<dbReference type="AlphaFoldDB" id="A0A9W8B0P0"/>
<dbReference type="PANTHER" id="PTHR10709:SF2">
    <property type="entry name" value="ACTIN-RELATED PROTEIN 2_3 COMPLEX SUBUNIT"/>
    <property type="match status" value="1"/>
</dbReference>
<evidence type="ECO:0000256" key="9">
    <source>
        <dbReference type="ARBA" id="ARBA00041789"/>
    </source>
</evidence>
<keyword evidence="4 10" id="KW-0853">WD repeat</keyword>
<evidence type="ECO:0000313" key="12">
    <source>
        <dbReference type="EMBL" id="KAJ1975808.1"/>
    </source>
</evidence>
<dbReference type="PANTHER" id="PTHR10709">
    <property type="entry name" value="ACTIN-RELATED PROTEIN 2/3 COMPLEX SUBUNIT 1"/>
    <property type="match status" value="1"/>
</dbReference>
<protein>
    <recommendedName>
        <fullName evidence="8">Arp2/3 complex 41 kDa subunit</fullName>
    </recommendedName>
    <alternativeName>
        <fullName evidence="9">p41-ARC</fullName>
    </alternativeName>
</protein>
<dbReference type="InterPro" id="IPR001680">
    <property type="entry name" value="WD40_rpt"/>
</dbReference>
<evidence type="ECO:0000256" key="5">
    <source>
        <dbReference type="ARBA" id="ARBA00022737"/>
    </source>
</evidence>